<dbReference type="InterPro" id="IPR027417">
    <property type="entry name" value="P-loop_NTPase"/>
</dbReference>
<dbReference type="InterPro" id="IPR050107">
    <property type="entry name" value="ABC_carbohydrate_import_ATPase"/>
</dbReference>
<keyword evidence="4 6" id="KW-0067">ATP-binding</keyword>
<comment type="caution">
    <text evidence="6">The sequence shown here is derived from an EMBL/GenBank/DDBJ whole genome shotgun (WGS) entry which is preliminary data.</text>
</comment>
<dbReference type="InterPro" id="IPR003439">
    <property type="entry name" value="ABC_transporter-like_ATP-bd"/>
</dbReference>
<dbReference type="SMART" id="SM00382">
    <property type="entry name" value="AAA"/>
    <property type="match status" value="1"/>
</dbReference>
<evidence type="ECO:0000256" key="3">
    <source>
        <dbReference type="ARBA" id="ARBA00022741"/>
    </source>
</evidence>
<dbReference type="InterPro" id="IPR017871">
    <property type="entry name" value="ABC_transporter-like_CS"/>
</dbReference>
<name>A0A6L7EY06_9ACTN</name>
<dbReference type="PROSITE" id="PS00211">
    <property type="entry name" value="ABC_TRANSPORTER_1"/>
    <property type="match status" value="1"/>
</dbReference>
<keyword evidence="1" id="KW-0813">Transport</keyword>
<evidence type="ECO:0000313" key="7">
    <source>
        <dbReference type="Proteomes" id="UP000473325"/>
    </source>
</evidence>
<feature type="domain" description="ABC transporter" evidence="5">
    <location>
        <begin position="288"/>
        <end position="525"/>
    </location>
</feature>
<evidence type="ECO:0000259" key="5">
    <source>
        <dbReference type="PROSITE" id="PS50893"/>
    </source>
</evidence>
<evidence type="ECO:0000313" key="6">
    <source>
        <dbReference type="EMBL" id="MXG89019.1"/>
    </source>
</evidence>
<keyword evidence="2" id="KW-0677">Repeat</keyword>
<dbReference type="PANTHER" id="PTHR43790">
    <property type="entry name" value="CARBOHYDRATE TRANSPORT ATP-BINDING PROTEIN MG119-RELATED"/>
    <property type="match status" value="1"/>
</dbReference>
<accession>A0A6L7EY06</accession>
<dbReference type="GO" id="GO:0005524">
    <property type="term" value="F:ATP binding"/>
    <property type="evidence" value="ECO:0007669"/>
    <property type="project" value="UniProtKB-KW"/>
</dbReference>
<proteinExistence type="predicted"/>
<evidence type="ECO:0000256" key="1">
    <source>
        <dbReference type="ARBA" id="ARBA00022448"/>
    </source>
</evidence>
<dbReference type="PROSITE" id="PS50893">
    <property type="entry name" value="ABC_TRANSPORTER_2"/>
    <property type="match status" value="2"/>
</dbReference>
<protein>
    <submittedName>
        <fullName evidence="6">ATP-binding cassette domain-containing protein</fullName>
    </submittedName>
</protein>
<evidence type="ECO:0000256" key="2">
    <source>
        <dbReference type="ARBA" id="ARBA00022737"/>
    </source>
</evidence>
<feature type="domain" description="ABC transporter" evidence="5">
    <location>
        <begin position="27"/>
        <end position="272"/>
    </location>
</feature>
<keyword evidence="7" id="KW-1185">Reference proteome</keyword>
<keyword evidence="3" id="KW-0547">Nucleotide-binding</keyword>
<dbReference type="RefSeq" id="WP_160876059.1">
    <property type="nucleotide sequence ID" value="NZ_WUEK01000003.1"/>
</dbReference>
<dbReference type="InterPro" id="IPR003593">
    <property type="entry name" value="AAA+_ATPase"/>
</dbReference>
<dbReference type="Gene3D" id="3.40.50.300">
    <property type="entry name" value="P-loop containing nucleotide triphosphate hydrolases"/>
    <property type="match status" value="2"/>
</dbReference>
<dbReference type="Pfam" id="PF00005">
    <property type="entry name" value="ABC_tran"/>
    <property type="match status" value="2"/>
</dbReference>
<reference evidence="6 7" key="1">
    <citation type="submission" date="2019-12" db="EMBL/GenBank/DDBJ databases">
        <authorList>
            <person name="Kun Z."/>
        </authorList>
    </citation>
    <scope>NUCLEOTIDE SEQUENCE [LARGE SCALE GENOMIC DNA]</scope>
    <source>
        <strain evidence="6 7">YIM 123512</strain>
    </source>
</reference>
<dbReference type="PANTHER" id="PTHR43790:SF9">
    <property type="entry name" value="GALACTOFURANOSE TRANSPORTER ATP-BINDING PROTEIN YTFR"/>
    <property type="match status" value="1"/>
</dbReference>
<sequence length="529" mass="55680">MSEPTGTTEVGSHRAAPIVGAGRAPALTARGVTKTYTAAPVLLDAELQLSFGEVHALLGGNGSGKSTMIKILAGVVGADPGGTVEVAGGAEPTDLTRWSAAEARRHHLRFIHQDLGLVPDLTVAENLFIEASLHARRGLVSWSRLRRDAEDVLARFDLDLAPEALVSTLSLAEQTLLAAARALHDVEPGGRAIVVLDEPTAALPSGQADELMSAIRRYADEGHAILVVTHRLGEVVAVCDRITVLRQGRVAATGPLADRTEDDLGSLITGVDAATEQRTARATEPHAGGAHDGLRLQGVRTDTLEGIDLEVRPGEIVGLVDAGGLTGSRVLRTVFGLERLTGGTVSLGGRPLRLRNPGRAMAHGVAYLPGQRLREALFPGLSVGENVLLASLPAHRRGGLLSIRRQRSAAADAVRRFRVHPADATAEVTSLSGGNQQKVSVARWMVREPRCLLLEEPTQGVDIGARAEIWALIADAVDGGAAALVVSSDYQELATHCRRVVVYARGRHVTTLTGADLTVPAIAEVVHHA</sequence>
<dbReference type="CDD" id="cd03215">
    <property type="entry name" value="ABC_Carb_Monos_II"/>
    <property type="match status" value="1"/>
</dbReference>
<evidence type="ECO:0000256" key="4">
    <source>
        <dbReference type="ARBA" id="ARBA00022840"/>
    </source>
</evidence>
<dbReference type="GO" id="GO:0016887">
    <property type="term" value="F:ATP hydrolysis activity"/>
    <property type="evidence" value="ECO:0007669"/>
    <property type="project" value="InterPro"/>
</dbReference>
<organism evidence="6 7">
    <name type="scientific">Nocardioides flavescens</name>
    <dbReference type="NCBI Taxonomy" id="2691959"/>
    <lineage>
        <taxon>Bacteria</taxon>
        <taxon>Bacillati</taxon>
        <taxon>Actinomycetota</taxon>
        <taxon>Actinomycetes</taxon>
        <taxon>Propionibacteriales</taxon>
        <taxon>Nocardioidaceae</taxon>
        <taxon>Nocardioides</taxon>
    </lineage>
</organism>
<gene>
    <name evidence="6" type="ORF">GRQ65_05595</name>
</gene>
<dbReference type="AlphaFoldDB" id="A0A6L7EY06"/>
<dbReference type="Proteomes" id="UP000473325">
    <property type="component" value="Unassembled WGS sequence"/>
</dbReference>
<dbReference type="SUPFAM" id="SSF52540">
    <property type="entry name" value="P-loop containing nucleoside triphosphate hydrolases"/>
    <property type="match status" value="2"/>
</dbReference>
<dbReference type="EMBL" id="WUEK01000003">
    <property type="protein sequence ID" value="MXG89019.1"/>
    <property type="molecule type" value="Genomic_DNA"/>
</dbReference>